<name>A0AA88VRC4_9ASTE</name>
<proteinExistence type="predicted"/>
<comment type="caution">
    <text evidence="1">The sequence shown here is derived from an EMBL/GenBank/DDBJ whole genome shotgun (WGS) entry which is preliminary data.</text>
</comment>
<gene>
    <name evidence="1" type="ORF">RJ639_009514</name>
</gene>
<dbReference type="EMBL" id="JAVXUP010001281">
    <property type="protein sequence ID" value="KAK3013647.1"/>
    <property type="molecule type" value="Genomic_DNA"/>
</dbReference>
<dbReference type="AlphaFoldDB" id="A0AA88VRC4"/>
<dbReference type="Proteomes" id="UP001188597">
    <property type="component" value="Unassembled WGS sequence"/>
</dbReference>
<keyword evidence="2" id="KW-1185">Reference proteome</keyword>
<sequence>MYALHLRLPSNTKMSQHCHLLCTGESEELLHLSRIKASVSDMINVVNYLMLLCILSHGCYGRNHPTKNSWETLIQVVKIKAVTAVSWITHLISSNKGLSGEANYPYNGVDSLVTPTRQQATRPR</sequence>
<accession>A0AA88VRC4</accession>
<organism evidence="1 2">
    <name type="scientific">Escallonia herrerae</name>
    <dbReference type="NCBI Taxonomy" id="1293975"/>
    <lineage>
        <taxon>Eukaryota</taxon>
        <taxon>Viridiplantae</taxon>
        <taxon>Streptophyta</taxon>
        <taxon>Embryophyta</taxon>
        <taxon>Tracheophyta</taxon>
        <taxon>Spermatophyta</taxon>
        <taxon>Magnoliopsida</taxon>
        <taxon>eudicotyledons</taxon>
        <taxon>Gunneridae</taxon>
        <taxon>Pentapetalae</taxon>
        <taxon>asterids</taxon>
        <taxon>campanulids</taxon>
        <taxon>Escalloniales</taxon>
        <taxon>Escalloniaceae</taxon>
        <taxon>Escallonia</taxon>
    </lineage>
</organism>
<evidence type="ECO:0000313" key="1">
    <source>
        <dbReference type="EMBL" id="KAK3013647.1"/>
    </source>
</evidence>
<reference evidence="1" key="1">
    <citation type="submission" date="2022-12" db="EMBL/GenBank/DDBJ databases">
        <title>Draft genome assemblies for two species of Escallonia (Escalloniales).</title>
        <authorList>
            <person name="Chanderbali A."/>
            <person name="Dervinis C."/>
            <person name="Anghel I."/>
            <person name="Soltis D."/>
            <person name="Soltis P."/>
            <person name="Zapata F."/>
        </authorList>
    </citation>
    <scope>NUCLEOTIDE SEQUENCE</scope>
    <source>
        <strain evidence="1">UCBG64.0493</strain>
        <tissue evidence="1">Leaf</tissue>
    </source>
</reference>
<protein>
    <submittedName>
        <fullName evidence="1">Uncharacterized protein</fullName>
    </submittedName>
</protein>
<evidence type="ECO:0000313" key="2">
    <source>
        <dbReference type="Proteomes" id="UP001188597"/>
    </source>
</evidence>